<dbReference type="GO" id="GO:0035556">
    <property type="term" value="P:intracellular signal transduction"/>
    <property type="evidence" value="ECO:0007669"/>
    <property type="project" value="InterPro"/>
</dbReference>
<dbReference type="SUPFAM" id="SSF52833">
    <property type="entry name" value="Thioredoxin-like"/>
    <property type="match status" value="1"/>
</dbReference>
<dbReference type="CDD" id="cd02066">
    <property type="entry name" value="GRX_family"/>
    <property type="match status" value="1"/>
</dbReference>
<organism evidence="4 5">
    <name type="scientific">Tetradesmus obliquus</name>
    <name type="common">Green alga</name>
    <name type="synonym">Acutodesmus obliquus</name>
    <dbReference type="NCBI Taxonomy" id="3088"/>
    <lineage>
        <taxon>Eukaryota</taxon>
        <taxon>Viridiplantae</taxon>
        <taxon>Chlorophyta</taxon>
        <taxon>core chlorophytes</taxon>
        <taxon>Chlorophyceae</taxon>
        <taxon>CS clade</taxon>
        <taxon>Sphaeropleales</taxon>
        <taxon>Scenedesmaceae</taxon>
        <taxon>Tetradesmus</taxon>
    </lineage>
</organism>
<feature type="domain" description="DEP" evidence="3">
    <location>
        <begin position="136"/>
        <end position="216"/>
    </location>
</feature>
<dbReference type="InterPro" id="IPR011767">
    <property type="entry name" value="GLR_AS"/>
</dbReference>
<dbReference type="InterPro" id="IPR014025">
    <property type="entry name" value="Glutaredoxin_subgr"/>
</dbReference>
<dbReference type="AlphaFoldDB" id="A0A383VTK6"/>
<dbReference type="PROSITE" id="PS50186">
    <property type="entry name" value="DEP"/>
    <property type="match status" value="1"/>
</dbReference>
<dbReference type="InterPro" id="IPR000591">
    <property type="entry name" value="DEP_dom"/>
</dbReference>
<dbReference type="InterPro" id="IPR036388">
    <property type="entry name" value="WH-like_DNA-bd_sf"/>
</dbReference>
<dbReference type="EMBL" id="FNXT01000881">
    <property type="protein sequence ID" value="SZX68825.1"/>
    <property type="molecule type" value="Genomic_DNA"/>
</dbReference>
<dbReference type="Gene3D" id="3.40.30.10">
    <property type="entry name" value="Glutaredoxin"/>
    <property type="match status" value="1"/>
</dbReference>
<dbReference type="InterPro" id="IPR036249">
    <property type="entry name" value="Thioredoxin-like_sf"/>
</dbReference>
<accession>A0A383VTK6</accession>
<sequence length="512" mass="54460">MSSSVVVFTTPGCPYCKRAKQALSEQKVPYQEVDVSVNTELRAALKEATGERTVPQVYAKGTLVGGSDALLAKIADGSFTQLLSQASSSQAALPNMLSKAVQAADAAAAATSAAAPAAGTSLPEALQQVLSALSDPQSGVQRQPGSSSKPPSFTGKALLDWLVQHNSSSSSRSAAAAQAQQLLSANAITLVSDKQPSADEVAAVFDDEAHSYALRSEAVRAVPWGAALNTHFWWGPAAARPAEVVAEELRGRILALYDKHLSADGRAVSYAALKQDLEFWEYVDATAELQRVDLSPLSRESLMAFAINLYNALVIHALVVHGPQQYNSTTGRVGFFQKASKYNIGGYDYVLDDLENGILRGNSPAASTIGMLLKLPWLSKGPFKAGDPRAQHVVRPLDPRIHFALVCGAKSCPPIKLYSAATLEEGLSAAADTFCASDVEVDAAAKKVRLSKIFSWYFPDFGADKAARLRFLLPHLPADKQASLQQLLAADPAAKGISVEHKPYDWTINAAE</sequence>
<dbReference type="Pfam" id="PF04784">
    <property type="entry name" value="DUF547"/>
    <property type="match status" value="1"/>
</dbReference>
<dbReference type="SMART" id="SM00049">
    <property type="entry name" value="DEP"/>
    <property type="match status" value="1"/>
</dbReference>
<dbReference type="PANTHER" id="PTHR46361:SF3">
    <property type="entry name" value="ELECTRON CARRIER_ PROTEIN DISULFIDE OXIDOREDUCTASE"/>
    <property type="match status" value="1"/>
</dbReference>
<keyword evidence="5" id="KW-1185">Reference proteome</keyword>
<reference evidence="4 5" key="1">
    <citation type="submission" date="2016-10" db="EMBL/GenBank/DDBJ databases">
        <authorList>
            <person name="Cai Z."/>
        </authorList>
    </citation>
    <scope>NUCLEOTIDE SEQUENCE [LARGE SCALE GENOMIC DNA]</scope>
</reference>
<dbReference type="Pfam" id="PF00462">
    <property type="entry name" value="Glutaredoxin"/>
    <property type="match status" value="1"/>
</dbReference>
<dbReference type="SUPFAM" id="SSF46785">
    <property type="entry name" value="Winged helix' DNA-binding domain"/>
    <property type="match status" value="1"/>
</dbReference>
<dbReference type="Gene3D" id="1.10.10.10">
    <property type="entry name" value="Winged helix-like DNA-binding domain superfamily/Winged helix DNA-binding domain"/>
    <property type="match status" value="1"/>
</dbReference>
<dbReference type="InterPro" id="IPR002109">
    <property type="entry name" value="Glutaredoxin"/>
</dbReference>
<keyword evidence="1" id="KW-1015">Disulfide bond</keyword>
<dbReference type="Proteomes" id="UP000256970">
    <property type="component" value="Unassembled WGS sequence"/>
</dbReference>
<evidence type="ECO:0000313" key="4">
    <source>
        <dbReference type="EMBL" id="SZX68825.1"/>
    </source>
</evidence>
<dbReference type="STRING" id="3088.A0A383VTK6"/>
<dbReference type="InterPro" id="IPR006869">
    <property type="entry name" value="DUF547"/>
</dbReference>
<evidence type="ECO:0000259" key="3">
    <source>
        <dbReference type="PROSITE" id="PS50186"/>
    </source>
</evidence>
<proteinExistence type="predicted"/>
<name>A0A383VTK6_TETOB</name>
<dbReference type="PROSITE" id="PS51354">
    <property type="entry name" value="GLUTAREDOXIN_2"/>
    <property type="match status" value="1"/>
</dbReference>
<evidence type="ECO:0000256" key="1">
    <source>
        <dbReference type="ARBA" id="ARBA00023157"/>
    </source>
</evidence>
<dbReference type="InterPro" id="IPR036390">
    <property type="entry name" value="WH_DNA-bd_sf"/>
</dbReference>
<gene>
    <name evidence="4" type="ORF">BQ4739_LOCUS9143</name>
</gene>
<dbReference type="PANTHER" id="PTHR46361">
    <property type="entry name" value="ELECTRON CARRIER/ PROTEIN DISULFIDE OXIDOREDUCTASE"/>
    <property type="match status" value="1"/>
</dbReference>
<dbReference type="PRINTS" id="PR00160">
    <property type="entry name" value="GLUTAREDOXIN"/>
</dbReference>
<protein>
    <recommendedName>
        <fullName evidence="3">DEP domain-containing protein</fullName>
    </recommendedName>
</protein>
<evidence type="ECO:0000313" key="5">
    <source>
        <dbReference type="Proteomes" id="UP000256970"/>
    </source>
</evidence>
<evidence type="ECO:0000256" key="2">
    <source>
        <dbReference type="ARBA" id="ARBA00023284"/>
    </source>
</evidence>
<keyword evidence="2" id="KW-0676">Redox-active center</keyword>
<dbReference type="PROSITE" id="PS00195">
    <property type="entry name" value="GLUTAREDOXIN_1"/>
    <property type="match status" value="1"/>
</dbReference>